<organism evidence="3 4">
    <name type="scientific">Myxococcus fulvus</name>
    <dbReference type="NCBI Taxonomy" id="33"/>
    <lineage>
        <taxon>Bacteria</taxon>
        <taxon>Pseudomonadati</taxon>
        <taxon>Myxococcota</taxon>
        <taxon>Myxococcia</taxon>
        <taxon>Myxococcales</taxon>
        <taxon>Cystobacterineae</taxon>
        <taxon>Myxococcaceae</taxon>
        <taxon>Myxococcus</taxon>
    </lineage>
</organism>
<keyword evidence="4" id="KW-1185">Reference proteome</keyword>
<evidence type="ECO:0000313" key="4">
    <source>
        <dbReference type="Proteomes" id="UP000183760"/>
    </source>
</evidence>
<feature type="compositionally biased region" description="Low complexity" evidence="1">
    <location>
        <begin position="11"/>
        <end position="21"/>
    </location>
</feature>
<evidence type="ECO:0008006" key="5">
    <source>
        <dbReference type="Google" id="ProtNLM"/>
    </source>
</evidence>
<feature type="transmembrane region" description="Helical" evidence="2">
    <location>
        <begin position="126"/>
        <end position="144"/>
    </location>
</feature>
<reference evidence="3 4" key="1">
    <citation type="submission" date="2016-10" db="EMBL/GenBank/DDBJ databases">
        <authorList>
            <person name="Varghese N."/>
            <person name="Submissions S."/>
        </authorList>
    </citation>
    <scope>NUCLEOTIDE SEQUENCE [LARGE SCALE GENOMIC DNA]</scope>
    <source>
        <strain evidence="3 4">DSM 16525</strain>
    </source>
</reference>
<feature type="region of interest" description="Disordered" evidence="1">
    <location>
        <begin position="1"/>
        <end position="46"/>
    </location>
</feature>
<feature type="transmembrane region" description="Helical" evidence="2">
    <location>
        <begin position="56"/>
        <end position="78"/>
    </location>
</feature>
<sequence length="146" mass="14810">MADPARLSPNTAVATPAPASEEAPELESEPVTASTLEAPAPSTTRVRDRALAGDRWIARVLRVGAVLSGGMFVLSLGLEALPGSESTHVAIDQLRKAAASLLLVTPVARLGVAGTLLGLRGEWRYAVIAAGVLGLLALAVGAGIQA</sequence>
<feature type="transmembrane region" description="Helical" evidence="2">
    <location>
        <begin position="98"/>
        <end position="119"/>
    </location>
</feature>
<protein>
    <recommendedName>
        <fullName evidence="5">DUF1634 domain-containing protein</fullName>
    </recommendedName>
</protein>
<keyword evidence="2" id="KW-0472">Membrane</keyword>
<evidence type="ECO:0000313" key="3">
    <source>
        <dbReference type="EMBL" id="SEU21813.1"/>
    </source>
</evidence>
<name>A0ABY1CLZ5_MYXFU</name>
<accession>A0ABY1CLZ5</accession>
<dbReference type="Proteomes" id="UP000183760">
    <property type="component" value="Unassembled WGS sequence"/>
</dbReference>
<evidence type="ECO:0000256" key="2">
    <source>
        <dbReference type="SAM" id="Phobius"/>
    </source>
</evidence>
<comment type="caution">
    <text evidence="3">The sequence shown here is derived from an EMBL/GenBank/DDBJ whole genome shotgun (WGS) entry which is preliminary data.</text>
</comment>
<gene>
    <name evidence="3" type="ORF">SAMN05443572_106327</name>
</gene>
<proteinExistence type="predicted"/>
<keyword evidence="2" id="KW-1133">Transmembrane helix</keyword>
<dbReference type="EMBL" id="FOIB01000006">
    <property type="protein sequence ID" value="SEU21813.1"/>
    <property type="molecule type" value="Genomic_DNA"/>
</dbReference>
<evidence type="ECO:0000256" key="1">
    <source>
        <dbReference type="SAM" id="MobiDB-lite"/>
    </source>
</evidence>
<keyword evidence="2" id="KW-0812">Transmembrane</keyword>